<reference evidence="10" key="1">
    <citation type="journal article" date="2023" name="Genome Biol. Evol.">
        <title>First Whole Genome Sequence and Flow Cytometry Genome Size Data for the Lichen-Forming Fungus Ramalina farinacea (Ascomycota).</title>
        <authorList>
            <person name="Llewellyn T."/>
            <person name="Mian S."/>
            <person name="Hill R."/>
            <person name="Leitch I.J."/>
            <person name="Gaya E."/>
        </authorList>
    </citation>
    <scope>NUCLEOTIDE SEQUENCE</scope>
    <source>
        <strain evidence="10">LIQ254RAFAR</strain>
    </source>
</reference>
<name>A0AA43QKE1_9LECA</name>
<dbReference type="InterPro" id="IPR040152">
    <property type="entry name" value="Atp25"/>
</dbReference>
<feature type="region of interest" description="Disordered" evidence="9">
    <location>
        <begin position="298"/>
        <end position="327"/>
    </location>
</feature>
<accession>A0AA43QKE1</accession>
<evidence type="ECO:0000256" key="5">
    <source>
        <dbReference type="ARBA" id="ARBA00022946"/>
    </source>
</evidence>
<evidence type="ECO:0000256" key="8">
    <source>
        <dbReference type="RuleBase" id="RU367062"/>
    </source>
</evidence>
<keyword evidence="4 8" id="KW-0999">Mitochondrion inner membrane</keyword>
<evidence type="ECO:0000313" key="10">
    <source>
        <dbReference type="EMBL" id="MDI1486338.1"/>
    </source>
</evidence>
<dbReference type="GO" id="GO:0005743">
    <property type="term" value="C:mitochondrial inner membrane"/>
    <property type="evidence" value="ECO:0007669"/>
    <property type="project" value="UniProtKB-SubCell"/>
</dbReference>
<keyword evidence="11" id="KW-1185">Reference proteome</keyword>
<evidence type="ECO:0000256" key="3">
    <source>
        <dbReference type="ARBA" id="ARBA00010787"/>
    </source>
</evidence>
<dbReference type="Proteomes" id="UP001161017">
    <property type="component" value="Unassembled WGS sequence"/>
</dbReference>
<comment type="function">
    <text evidence="8">Mitochondrial mRNA stabilization factor.</text>
</comment>
<protein>
    <recommendedName>
        <fullName evidence="8">ATPase synthesis protein 25</fullName>
    </recommendedName>
</protein>
<evidence type="ECO:0000256" key="2">
    <source>
        <dbReference type="ARBA" id="ARBA00004443"/>
    </source>
</evidence>
<keyword evidence="5 8" id="KW-0809">Transit peptide</keyword>
<dbReference type="AlphaFoldDB" id="A0AA43QKE1"/>
<dbReference type="FunFam" id="3.30.460.10:FF:000044">
    <property type="entry name" value="ATPase synthesis protein 25, mitochondrial"/>
    <property type="match status" value="1"/>
</dbReference>
<organism evidence="10 11">
    <name type="scientific">Ramalina farinacea</name>
    <dbReference type="NCBI Taxonomy" id="258253"/>
    <lineage>
        <taxon>Eukaryota</taxon>
        <taxon>Fungi</taxon>
        <taxon>Dikarya</taxon>
        <taxon>Ascomycota</taxon>
        <taxon>Pezizomycotina</taxon>
        <taxon>Lecanoromycetes</taxon>
        <taxon>OSLEUM clade</taxon>
        <taxon>Lecanoromycetidae</taxon>
        <taxon>Lecanorales</taxon>
        <taxon>Lecanorineae</taxon>
        <taxon>Ramalinaceae</taxon>
        <taxon>Ramalina</taxon>
    </lineage>
</organism>
<comment type="similarity">
    <text evidence="3 8">Belongs to the ATP25 family.</text>
</comment>
<evidence type="ECO:0000256" key="6">
    <source>
        <dbReference type="ARBA" id="ARBA00023128"/>
    </source>
</evidence>
<comment type="caution">
    <text evidence="10">The sequence shown here is derived from an EMBL/GenBank/DDBJ whole genome shotgun (WGS) entry which is preliminary data.</text>
</comment>
<evidence type="ECO:0000256" key="9">
    <source>
        <dbReference type="SAM" id="MobiDB-lite"/>
    </source>
</evidence>
<dbReference type="PANTHER" id="PTHR28087">
    <property type="entry name" value="ATPASE SYNTHESIS PROTEIN 25, MITOCHONDRIAL"/>
    <property type="match status" value="1"/>
</dbReference>
<evidence type="ECO:0000256" key="1">
    <source>
        <dbReference type="ARBA" id="ARBA00003470"/>
    </source>
</evidence>
<keyword evidence="6 8" id="KW-0496">Mitochondrion</keyword>
<comment type="subcellular location">
    <subcellularLocation>
        <location evidence="2 8">Mitochondrion inner membrane</location>
        <topology evidence="2 8">Peripheral membrane protein</topology>
        <orientation evidence="2 8">Matrix side</orientation>
    </subcellularLocation>
</comment>
<sequence length="699" mass="78276">MLTSLARCGSCRKTLLDIFLSSAGIPARTVARARATATPLRAPPPHPRFFSISCRRDNTSGAIEGNDSAHNGRLSYDGPVSNVESGGEQAVSTRPWYLQVGTPQLDPNPLLKRQQLPELPPDPPPLLEWMLEHISTDLGLDDLTLYDLRQLDPPPALGANLIMIIGTARSEKHLHVSADRFCRWLKTSHKLSPYADGLLGRGELKLKLRRKARRARLLSKVGSSEKVNADDGIRTGWICVNVGNVPDGRKSMVYKDLHEDYVGFGEEIDGAKVVIQMLTQEKREELDLEDLWGKSVRRHERKEARMSATEESNDAPHQVGNQSTASKPALSDIQFAAASRQGLSLGSYAQARSYHTDVTVAATSPGDFDYQRADGITETAEEAEEHEGPQTLNAEQDPQIISSNQDRLAHLQQQAHHLMALPQIQAKKMLREDNSPFWESFDKIYPLFPALQEAEIKLDVLAYRQTLCPDTGKDAAVQAFHEIASSFIDIPVRMYTTILRTLMQAPVLPADVFEAASLIEQSCARGHDMGNEWIRAAMQQAILQLPDAPFAPRFRPDAFERFRVVMKRMMGPASVATELEMLQTCAQVGKWREFWDIWRSFPRAMRPRPKELYVAMFHHVAARHHQAEAIRCVREHVPEMTLEEPSVTWDAEIALAVKACLLVAEPEIARMAAQEDAFGEWVSLWRQCNRTMTQAGAKI</sequence>
<dbReference type="EMBL" id="JAPUFD010000003">
    <property type="protein sequence ID" value="MDI1486338.1"/>
    <property type="molecule type" value="Genomic_DNA"/>
</dbReference>
<comment type="function">
    <text evidence="1">Probable mitochondrial mRNA stabilization factor.</text>
</comment>
<dbReference type="GO" id="GO:0048255">
    <property type="term" value="P:mRNA stabilization"/>
    <property type="evidence" value="ECO:0007669"/>
    <property type="project" value="TreeGrafter"/>
</dbReference>
<dbReference type="PANTHER" id="PTHR28087:SF1">
    <property type="entry name" value="ATPASE SYNTHESIS PROTEIN 25, MITOCHONDRIAL"/>
    <property type="match status" value="1"/>
</dbReference>
<dbReference type="InterPro" id="IPR043519">
    <property type="entry name" value="NT_sf"/>
</dbReference>
<proteinExistence type="inferred from homology"/>
<gene>
    <name evidence="10" type="primary">ATP25</name>
    <name evidence="10" type="ORF">OHK93_005565</name>
</gene>
<dbReference type="GO" id="GO:0140053">
    <property type="term" value="P:mitochondrial gene expression"/>
    <property type="evidence" value="ECO:0007669"/>
    <property type="project" value="UniProtKB-UniRule"/>
</dbReference>
<evidence type="ECO:0000256" key="7">
    <source>
        <dbReference type="ARBA" id="ARBA00023136"/>
    </source>
</evidence>
<dbReference type="Gene3D" id="3.30.460.10">
    <property type="entry name" value="Beta Polymerase, domain 2"/>
    <property type="match status" value="1"/>
</dbReference>
<keyword evidence="7 8" id="KW-0472">Membrane</keyword>
<evidence type="ECO:0000256" key="4">
    <source>
        <dbReference type="ARBA" id="ARBA00022792"/>
    </source>
</evidence>
<evidence type="ECO:0000313" key="11">
    <source>
        <dbReference type="Proteomes" id="UP001161017"/>
    </source>
</evidence>